<evidence type="ECO:0000256" key="7">
    <source>
        <dbReference type="SAM" id="SignalP"/>
    </source>
</evidence>
<sequence>MKSNRYSAHPHRRPSRTLLACALASCLVVAAPAALAQSTGATIRGQVTVDSVPATDAQVTATNVATGLTRRVQASGDGSYNVGGLPPGDYRIDVTAGGRTNSQVVTLKVGQTATLNLSTGGVAETAAPGAATTMEAVTVTAAPVFETKTPEVATYISQVQIESLPQASRNFLAFADIVPGMIFDRRGNSTTQLRSGAQSSNGINVFIDGVGQKNYVLKGGVSGQDQSKGNPFPQLAIGEYKVITSNYKAEYDQISSAAVTAVTKSGTNDFHGDFFWDKTGIPEWRTPTPAEERAGTKSPSGETQYGAAFGGPILRDRLFFFVTYESKEFETPDTIAPGPLPAGISLTPELLALTGPTSEPFNEDLWFGKLTWQVNDNNLVELSAKDRKEDEITDLGGLNTDSYGKTNINESTRLDLRYQWSNTNWLNDMHVTHEDEKFNPRAITLAPGFIIQDNQRRTVLNVGGGQDFQDKGQEGWGFQDDLTFTGIDGHTLKGGFKYKSVEINAFEQQPFNAQYSINYPANVILMGNTALANFQPFEVRFGAPLPGTGDRNITSKNKQYGIYFQDDWEVNDKLIINLGLRYDYEKTPSYEDFVTPANLVAALRGWSNIHQPGVDYDIEDYISTGGNRDAFKDAWQPRVGFSYDLFADQRHVIFGGAGRAYDRNLFDYLALEQSKSTFPSYSLLFNTPGNPCTVDNVRCFNWDPRFLDQEQLYALVAANPNRGSEVNLMNNDLKVPYSDQFSLGMRNAIKLGNVDWNTSATIVRIESHDGIIFSLGNRYPDGTFYGPGRTFGGAPFGNGIPGFGTLIKADNGVETKLNQLLLWAEKPLTAESPWGVTLAYTFSDGEENRANAANTDEHYVFDYPNLDDHPWVASVGIPKHRFVGTGIYERWGFNFSTKVLWSSPIAKDILDCTEPTPAGLDNCAFGTIDSAYFDDADFFQWDIAVQKSFDTGAGIKYMIRGDVFNVTDARNWSGFNNFRGVDGVIDANYGKHNDEITLPTRSFKLSFGISW</sequence>
<evidence type="ECO:0000313" key="9">
    <source>
        <dbReference type="EMBL" id="MBF6024509.1"/>
    </source>
</evidence>
<evidence type="ECO:0000256" key="3">
    <source>
        <dbReference type="ARBA" id="ARBA00022452"/>
    </source>
</evidence>
<comment type="caution">
    <text evidence="9">The sequence shown here is derived from an EMBL/GenBank/DDBJ whole genome shotgun (WGS) entry which is preliminary data.</text>
</comment>
<feature type="domain" description="TonB-dependent transporter Oar-like beta-barrel" evidence="8">
    <location>
        <begin position="262"/>
        <end position="334"/>
    </location>
</feature>
<keyword evidence="6" id="KW-0998">Cell outer membrane</keyword>
<keyword evidence="7" id="KW-0732">Signal</keyword>
<dbReference type="Proteomes" id="UP001429984">
    <property type="component" value="Unassembled WGS sequence"/>
</dbReference>
<accession>A0ABS0BBY7</accession>
<dbReference type="PANTHER" id="PTHR30069">
    <property type="entry name" value="TONB-DEPENDENT OUTER MEMBRANE RECEPTOR"/>
    <property type="match status" value="1"/>
</dbReference>
<dbReference type="SUPFAM" id="SSF56935">
    <property type="entry name" value="Porins"/>
    <property type="match status" value="1"/>
</dbReference>
<dbReference type="Gene3D" id="2.60.40.1120">
    <property type="entry name" value="Carboxypeptidase-like, regulatory domain"/>
    <property type="match status" value="1"/>
</dbReference>
<dbReference type="Pfam" id="PF25183">
    <property type="entry name" value="OMP_b-brl_4"/>
    <property type="match status" value="2"/>
</dbReference>
<evidence type="ECO:0000259" key="8">
    <source>
        <dbReference type="Pfam" id="PF25183"/>
    </source>
</evidence>
<proteinExistence type="predicted"/>
<dbReference type="SUPFAM" id="SSF49452">
    <property type="entry name" value="Starch-binding domain-like"/>
    <property type="match status" value="1"/>
</dbReference>
<keyword evidence="9" id="KW-0675">Receptor</keyword>
<keyword evidence="5" id="KW-0472">Membrane</keyword>
<organism evidence="9 10">
    <name type="scientific">Lysobacter niastensis</name>
    <dbReference type="NCBI Taxonomy" id="380629"/>
    <lineage>
        <taxon>Bacteria</taxon>
        <taxon>Pseudomonadati</taxon>
        <taxon>Pseudomonadota</taxon>
        <taxon>Gammaproteobacteria</taxon>
        <taxon>Lysobacterales</taxon>
        <taxon>Lysobacteraceae</taxon>
        <taxon>Lysobacter</taxon>
    </lineage>
</organism>
<keyword evidence="2" id="KW-0813">Transport</keyword>
<feature type="signal peptide" evidence="7">
    <location>
        <begin position="1"/>
        <end position="36"/>
    </location>
</feature>
<keyword evidence="10" id="KW-1185">Reference proteome</keyword>
<dbReference type="InterPro" id="IPR057601">
    <property type="entry name" value="Oar-like_b-barrel"/>
</dbReference>
<evidence type="ECO:0000256" key="5">
    <source>
        <dbReference type="ARBA" id="ARBA00023136"/>
    </source>
</evidence>
<keyword evidence="3" id="KW-1134">Transmembrane beta strand</keyword>
<name>A0ABS0BBY7_9GAMM</name>
<dbReference type="InterPro" id="IPR036942">
    <property type="entry name" value="Beta-barrel_TonB_sf"/>
</dbReference>
<gene>
    <name evidence="9" type="ORF">IU514_10765</name>
</gene>
<evidence type="ECO:0000256" key="4">
    <source>
        <dbReference type="ARBA" id="ARBA00022692"/>
    </source>
</evidence>
<evidence type="ECO:0000256" key="2">
    <source>
        <dbReference type="ARBA" id="ARBA00022448"/>
    </source>
</evidence>
<dbReference type="Pfam" id="PF13620">
    <property type="entry name" value="CarboxypepD_reg"/>
    <property type="match status" value="1"/>
</dbReference>
<feature type="chain" id="PRO_5046384189" evidence="7">
    <location>
        <begin position="37"/>
        <end position="1011"/>
    </location>
</feature>
<protein>
    <submittedName>
        <fullName evidence="9">TonB-dependent receptor</fullName>
    </submittedName>
</protein>
<dbReference type="EMBL" id="JADLZT010000005">
    <property type="protein sequence ID" value="MBF6024509.1"/>
    <property type="molecule type" value="Genomic_DNA"/>
</dbReference>
<evidence type="ECO:0000313" key="10">
    <source>
        <dbReference type="Proteomes" id="UP001429984"/>
    </source>
</evidence>
<evidence type="ECO:0000256" key="6">
    <source>
        <dbReference type="ARBA" id="ARBA00023237"/>
    </source>
</evidence>
<dbReference type="InterPro" id="IPR013784">
    <property type="entry name" value="Carb-bd-like_fold"/>
</dbReference>
<reference evidence="9 10" key="1">
    <citation type="submission" date="2020-11" db="EMBL/GenBank/DDBJ databases">
        <title>Draft Genome Sequence and Secondary Metabolite Biosynthetic Potential of the Lysobacter niastensis Type strain DSM 18481.</title>
        <authorList>
            <person name="Turrini P."/>
            <person name="Artuso I."/>
            <person name="Tescari M."/>
            <person name="Lugli G.A."/>
            <person name="Frangipani E."/>
            <person name="Ventura M."/>
            <person name="Visca P."/>
        </authorList>
    </citation>
    <scope>NUCLEOTIDE SEQUENCE [LARGE SCALE GENOMIC DNA]</scope>
    <source>
        <strain evidence="9 10">DSM 18481</strain>
    </source>
</reference>
<keyword evidence="4" id="KW-0812">Transmembrane</keyword>
<feature type="domain" description="TonB-dependent transporter Oar-like beta-barrel" evidence="8">
    <location>
        <begin position="355"/>
        <end position="889"/>
    </location>
</feature>
<evidence type="ECO:0000256" key="1">
    <source>
        <dbReference type="ARBA" id="ARBA00004571"/>
    </source>
</evidence>
<dbReference type="Gene3D" id="2.40.170.20">
    <property type="entry name" value="TonB-dependent receptor, beta-barrel domain"/>
    <property type="match status" value="1"/>
</dbReference>
<dbReference type="InterPro" id="IPR039426">
    <property type="entry name" value="TonB-dep_rcpt-like"/>
</dbReference>
<dbReference type="PANTHER" id="PTHR30069:SF46">
    <property type="entry name" value="OAR PROTEIN"/>
    <property type="match status" value="1"/>
</dbReference>
<comment type="subcellular location">
    <subcellularLocation>
        <location evidence="1">Cell outer membrane</location>
        <topology evidence="1">Multi-pass membrane protein</topology>
    </subcellularLocation>
</comment>
<dbReference type="RefSeq" id="WP_194931102.1">
    <property type="nucleotide sequence ID" value="NZ_JADLZT010000005.1"/>
</dbReference>